<organism evidence="3 4">
    <name type="scientific">Salix udensis</name>
    <dbReference type="NCBI Taxonomy" id="889485"/>
    <lineage>
        <taxon>Eukaryota</taxon>
        <taxon>Viridiplantae</taxon>
        <taxon>Streptophyta</taxon>
        <taxon>Embryophyta</taxon>
        <taxon>Tracheophyta</taxon>
        <taxon>Spermatophyta</taxon>
        <taxon>Magnoliopsida</taxon>
        <taxon>eudicotyledons</taxon>
        <taxon>Gunneridae</taxon>
        <taxon>Pentapetalae</taxon>
        <taxon>rosids</taxon>
        <taxon>fabids</taxon>
        <taxon>Malpighiales</taxon>
        <taxon>Salicaceae</taxon>
        <taxon>Saliceae</taxon>
        <taxon>Salix</taxon>
    </lineage>
</organism>
<dbReference type="AlphaFoldDB" id="A0AAD6KQV3"/>
<name>A0AAD6KQV3_9ROSI</name>
<evidence type="ECO:0000313" key="3">
    <source>
        <dbReference type="EMBL" id="KAJ6426844.1"/>
    </source>
</evidence>
<dbReference type="Proteomes" id="UP001162972">
    <property type="component" value="Chromosome 1"/>
</dbReference>
<sequence>MEDRIMGNANSKEKGVGRELRGNQQPAITSMFLKHLTMNSVFPMEITNFQQGNNSLEPLEIRPRPAPHISLMPPSNTCTLPYHFKIHILSKLCLTSTTCACPCTSSPSPGYNSMWDFLFSSIILVGLALFSPLSEWAFFDPKKRIIRRLPLDQEYQSGTLN</sequence>
<keyword evidence="4" id="KW-1185">Reference proteome</keyword>
<feature type="region of interest" description="Disordered" evidence="1">
    <location>
        <begin position="1"/>
        <end position="21"/>
    </location>
</feature>
<evidence type="ECO:0000256" key="2">
    <source>
        <dbReference type="SAM" id="Phobius"/>
    </source>
</evidence>
<evidence type="ECO:0000313" key="4">
    <source>
        <dbReference type="Proteomes" id="UP001162972"/>
    </source>
</evidence>
<keyword evidence="2" id="KW-1133">Transmembrane helix</keyword>
<reference evidence="3 4" key="1">
    <citation type="journal article" date="2023" name="Int. J. Mol. Sci.">
        <title>De Novo Assembly and Annotation of 11 Diverse Shrub Willow (Salix) Genomes Reveals Novel Gene Organization in Sex-Linked Regions.</title>
        <authorList>
            <person name="Hyden B."/>
            <person name="Feng K."/>
            <person name="Yates T.B."/>
            <person name="Jawdy S."/>
            <person name="Cereghino C."/>
            <person name="Smart L.B."/>
            <person name="Muchero W."/>
        </authorList>
    </citation>
    <scope>NUCLEOTIDE SEQUENCE [LARGE SCALE GENOMIC DNA]</scope>
    <source>
        <tissue evidence="3">Shoot tip</tissue>
    </source>
</reference>
<keyword evidence="2" id="KW-0812">Transmembrane</keyword>
<proteinExistence type="predicted"/>
<accession>A0AAD6KQV3</accession>
<keyword evidence="2" id="KW-0472">Membrane</keyword>
<protein>
    <submittedName>
        <fullName evidence="3">Uncharacterized protein</fullName>
    </submittedName>
</protein>
<evidence type="ECO:0000256" key="1">
    <source>
        <dbReference type="SAM" id="MobiDB-lite"/>
    </source>
</evidence>
<gene>
    <name evidence="3" type="ORF">OIU84_022435</name>
</gene>
<comment type="caution">
    <text evidence="3">The sequence shown here is derived from an EMBL/GenBank/DDBJ whole genome shotgun (WGS) entry which is preliminary data.</text>
</comment>
<feature type="transmembrane region" description="Helical" evidence="2">
    <location>
        <begin position="117"/>
        <end position="139"/>
    </location>
</feature>
<dbReference type="EMBL" id="JAPFFJ010000005">
    <property type="protein sequence ID" value="KAJ6426844.1"/>
    <property type="molecule type" value="Genomic_DNA"/>
</dbReference>